<keyword evidence="4" id="KW-1185">Reference proteome</keyword>
<protein>
    <submittedName>
        <fullName evidence="3">Chemotaxis protein</fullName>
    </submittedName>
</protein>
<dbReference type="EMBL" id="CP058350">
    <property type="protein sequence ID" value="QLF69375.1"/>
    <property type="molecule type" value="Genomic_DNA"/>
</dbReference>
<evidence type="ECO:0000313" key="3">
    <source>
        <dbReference type="EMBL" id="QLF69375.1"/>
    </source>
</evidence>
<organism evidence="3 4">
    <name type="scientific">Peteryoungia desertarenae</name>
    <dbReference type="NCBI Taxonomy" id="1813451"/>
    <lineage>
        <taxon>Bacteria</taxon>
        <taxon>Pseudomonadati</taxon>
        <taxon>Pseudomonadota</taxon>
        <taxon>Alphaproteobacteria</taxon>
        <taxon>Hyphomicrobiales</taxon>
        <taxon>Rhizobiaceae</taxon>
        <taxon>Peteryoungia</taxon>
    </lineage>
</organism>
<feature type="compositionally biased region" description="Low complexity" evidence="1">
    <location>
        <begin position="383"/>
        <end position="393"/>
    </location>
</feature>
<feature type="signal peptide" evidence="2">
    <location>
        <begin position="1"/>
        <end position="28"/>
    </location>
</feature>
<sequence length="433" mass="47202">MSRRLCAIVLALATTTVTGLSLAEPVHAQDIDSVAPYRLLRSLQFVQDSVVLGDHSAAEMQRFMLTTIDERLRSADPSVFQDPRNVDAALIYAMSGGNPQTLEFLVARDIDGNFDNRLTDALRRYLGGKGMLTARSLGEMVTEYRNTKIAPYLALVAGNVTIPLDPAEALKFYDWARLTAPGTIVEEAALRRSLAVAVDAKIVDKASLYANSYARRFLYSPYASQFADLFVQFVVEHFEKLDREGIEATLGYMDVDRQREVYLRMARQAAITGKNELAVMAADRAKMLSGSAEGADLLATLYRNLAVIPTENVDAAMQAIVGIPDEQLSPRDRALRQAAEAVAKEVLREPELPTESPVQAAASTTEQVPQGAMTADDLQDPFAAPAPTVTPAPSDTGDLATPTVELEPEMRTLIETGRSKLQAIDDLLKQEGP</sequence>
<dbReference type="NCBIfam" id="NF009442">
    <property type="entry name" value="PRK12798.1-4"/>
    <property type="match status" value="1"/>
</dbReference>
<dbReference type="RefSeq" id="WP_138285490.1">
    <property type="nucleotide sequence ID" value="NZ_CP058350.1"/>
</dbReference>
<dbReference type="Proteomes" id="UP000308530">
    <property type="component" value="Chromosome"/>
</dbReference>
<name>A0ABX6QMB8_9HYPH</name>
<evidence type="ECO:0000256" key="1">
    <source>
        <dbReference type="SAM" id="MobiDB-lite"/>
    </source>
</evidence>
<evidence type="ECO:0000313" key="4">
    <source>
        <dbReference type="Proteomes" id="UP000308530"/>
    </source>
</evidence>
<reference evidence="3 4" key="1">
    <citation type="submission" date="2020-06" db="EMBL/GenBank/DDBJ databases">
        <title>Genome sequence of Rhizobium sp strain ADMK78.</title>
        <authorList>
            <person name="Rahi P."/>
        </authorList>
    </citation>
    <scope>NUCLEOTIDE SEQUENCE [LARGE SCALE GENOMIC DNA]</scope>
    <source>
        <strain evidence="3 4">ADMK78</strain>
    </source>
</reference>
<feature type="region of interest" description="Disordered" evidence="1">
    <location>
        <begin position="348"/>
        <end position="404"/>
    </location>
</feature>
<accession>A0ABX6QMB8</accession>
<keyword evidence="2" id="KW-0732">Signal</keyword>
<proteinExistence type="predicted"/>
<feature type="chain" id="PRO_5046051571" evidence="2">
    <location>
        <begin position="29"/>
        <end position="433"/>
    </location>
</feature>
<gene>
    <name evidence="3" type="ORF">FE840_007370</name>
</gene>
<evidence type="ECO:0000256" key="2">
    <source>
        <dbReference type="SAM" id="SignalP"/>
    </source>
</evidence>